<gene>
    <name evidence="2" type="ORF">LEMA_uP038930.1</name>
</gene>
<keyword evidence="3" id="KW-1185">Reference proteome</keyword>
<protein>
    <submittedName>
        <fullName evidence="2">Predicted protein</fullName>
    </submittedName>
</protein>
<organism evidence="3">
    <name type="scientific">Leptosphaeria maculans (strain JN3 / isolate v23.1.3 / race Av1-4-5-6-7-8)</name>
    <name type="common">Blackleg fungus</name>
    <name type="synonym">Phoma lingam</name>
    <dbReference type="NCBI Taxonomy" id="985895"/>
    <lineage>
        <taxon>Eukaryota</taxon>
        <taxon>Fungi</taxon>
        <taxon>Dikarya</taxon>
        <taxon>Ascomycota</taxon>
        <taxon>Pezizomycotina</taxon>
        <taxon>Dothideomycetes</taxon>
        <taxon>Pleosporomycetidae</taxon>
        <taxon>Pleosporales</taxon>
        <taxon>Pleosporineae</taxon>
        <taxon>Leptosphaeriaceae</taxon>
        <taxon>Plenodomus</taxon>
        <taxon>Plenodomus lingam/Leptosphaeria maculans species complex</taxon>
    </lineage>
</organism>
<dbReference type="VEuPathDB" id="FungiDB:LEMA_uP038930.1"/>
<evidence type="ECO:0000313" key="3">
    <source>
        <dbReference type="Proteomes" id="UP000002668"/>
    </source>
</evidence>
<reference evidence="3" key="1">
    <citation type="journal article" date="2011" name="Nat. Commun.">
        <title>Effector diversification within compartments of the Leptosphaeria maculans genome affected by Repeat-Induced Point mutations.</title>
        <authorList>
            <person name="Rouxel T."/>
            <person name="Grandaubert J."/>
            <person name="Hane J.K."/>
            <person name="Hoede C."/>
            <person name="van de Wouw A.P."/>
            <person name="Couloux A."/>
            <person name="Dominguez V."/>
            <person name="Anthouard V."/>
            <person name="Bally P."/>
            <person name="Bourras S."/>
            <person name="Cozijnsen A.J."/>
            <person name="Ciuffetti L.M."/>
            <person name="Degrave A."/>
            <person name="Dilmaghani A."/>
            <person name="Duret L."/>
            <person name="Fudal I."/>
            <person name="Goodwin S.B."/>
            <person name="Gout L."/>
            <person name="Glaser N."/>
            <person name="Linglin J."/>
            <person name="Kema G.H.J."/>
            <person name="Lapalu N."/>
            <person name="Lawrence C.B."/>
            <person name="May K."/>
            <person name="Meyer M."/>
            <person name="Ollivier B."/>
            <person name="Poulain J."/>
            <person name="Schoch C.L."/>
            <person name="Simon A."/>
            <person name="Spatafora J.W."/>
            <person name="Stachowiak A."/>
            <person name="Turgeon B.G."/>
            <person name="Tyler B.M."/>
            <person name="Vincent D."/>
            <person name="Weissenbach J."/>
            <person name="Amselem J."/>
            <person name="Quesneville H."/>
            <person name="Oliver R.P."/>
            <person name="Wincker P."/>
            <person name="Balesdent M.-H."/>
            <person name="Howlett B.J."/>
        </authorList>
    </citation>
    <scope>NUCLEOTIDE SEQUENCE [LARGE SCALE GENOMIC DNA]</scope>
    <source>
        <strain evidence="3">JN3 / isolate v23.1.3 / race Av1-4-5-6-7-8</strain>
    </source>
</reference>
<dbReference type="InParanoid" id="E4ZND3"/>
<feature type="region of interest" description="Disordered" evidence="1">
    <location>
        <begin position="1"/>
        <end position="58"/>
    </location>
</feature>
<dbReference type="Proteomes" id="UP000002668">
    <property type="component" value="Genome"/>
</dbReference>
<accession>E4ZND3</accession>
<evidence type="ECO:0000256" key="1">
    <source>
        <dbReference type="SAM" id="MobiDB-lite"/>
    </source>
</evidence>
<sequence>MHPPPPSAHTTDDTTANIQGHPLSSHYPPHGVRPDPQQIMRMIRRPHAPLPPRLGTRP</sequence>
<dbReference type="EMBL" id="FP929105">
    <property type="protein sequence ID" value="CBX92992.1"/>
    <property type="molecule type" value="Genomic_DNA"/>
</dbReference>
<dbReference type="AlphaFoldDB" id="E4ZND3"/>
<evidence type="ECO:0000313" key="2">
    <source>
        <dbReference type="EMBL" id="CBX92992.1"/>
    </source>
</evidence>
<dbReference type="HOGENOM" id="CLU_2979533_0_0_1"/>
<proteinExistence type="predicted"/>
<name>E4ZND3_LEPMJ</name>